<dbReference type="Gene3D" id="6.20.120.50">
    <property type="match status" value="1"/>
</dbReference>
<dbReference type="InterPro" id="IPR036420">
    <property type="entry name" value="BRCT_dom_sf"/>
</dbReference>
<reference evidence="4" key="1">
    <citation type="submission" date="2023-03" db="EMBL/GenBank/DDBJ databases">
        <title>Mating type loci evolution in Malassezia.</title>
        <authorList>
            <person name="Coelho M.A."/>
        </authorList>
    </citation>
    <scope>NUCLEOTIDE SEQUENCE</scope>
    <source>
        <strain evidence="4">CBS 10434</strain>
    </source>
</reference>
<keyword evidence="5" id="KW-1185">Reference proteome</keyword>
<dbReference type="GO" id="GO:0000747">
    <property type="term" value="P:conjugation with cellular fusion"/>
    <property type="evidence" value="ECO:0007669"/>
    <property type="project" value="TreeGrafter"/>
</dbReference>
<dbReference type="Pfam" id="PF16893">
    <property type="entry name" value="fn3_2"/>
    <property type="match status" value="1"/>
</dbReference>
<organism evidence="4 5">
    <name type="scientific">Malassezia caprae</name>
    <dbReference type="NCBI Taxonomy" id="1381934"/>
    <lineage>
        <taxon>Eukaryota</taxon>
        <taxon>Fungi</taxon>
        <taxon>Dikarya</taxon>
        <taxon>Basidiomycota</taxon>
        <taxon>Ustilaginomycotina</taxon>
        <taxon>Malasseziomycetes</taxon>
        <taxon>Malasseziales</taxon>
        <taxon>Malasseziaceae</taxon>
        <taxon>Malassezia</taxon>
    </lineage>
</organism>
<dbReference type="GO" id="GO:0005802">
    <property type="term" value="C:trans-Golgi network"/>
    <property type="evidence" value="ECO:0007669"/>
    <property type="project" value="TreeGrafter"/>
</dbReference>
<dbReference type="PROSITE" id="PS50853">
    <property type="entry name" value="FN3"/>
    <property type="match status" value="1"/>
</dbReference>
<dbReference type="Gene3D" id="2.60.40.10">
    <property type="entry name" value="Immunoglobulins"/>
    <property type="match status" value="1"/>
</dbReference>
<dbReference type="InterPro" id="IPR001357">
    <property type="entry name" value="BRCT_dom"/>
</dbReference>
<dbReference type="SMART" id="SM00292">
    <property type="entry name" value="BRCT"/>
    <property type="match status" value="1"/>
</dbReference>
<dbReference type="Pfam" id="PF12738">
    <property type="entry name" value="PTCB-BRCT"/>
    <property type="match status" value="1"/>
</dbReference>
<dbReference type="Pfam" id="PF16892">
    <property type="entry name" value="CHS5_N"/>
    <property type="match status" value="1"/>
</dbReference>
<dbReference type="Gene3D" id="3.40.50.10190">
    <property type="entry name" value="BRCT domain"/>
    <property type="match status" value="1"/>
</dbReference>
<dbReference type="GO" id="GO:0034044">
    <property type="term" value="C:exomer complex"/>
    <property type="evidence" value="ECO:0007669"/>
    <property type="project" value="TreeGrafter"/>
</dbReference>
<sequence length="418" mass="44347">MHEDESGKFTFTVGKLGDAGMAILIGERASLIEFPSVLLPRGVSLGSVVEIRVMRNEDQEQKKREEFLHLQDDILQMYGVQSPSPPVLHLRNVTQTTLTIEWEPLQIAHADLLSLDVLRNGERIAKVPQPLSTTSTKLSGLSINTEYAIQLVMYTSAGTYVSDEVCTKTRTLDDMSGVHVCLGSIHEPRLADATKALVEAMGAHWSSKIELETTHLLCTTLPAANDEGQHKIYEKAQLLSLPIVQPHWLFACHDAKRMVPISAYYLDMTAPNAAQVQDHLNAAHVAKADDVHEAVAVPHSDNDDAAPQAAKAEAAAAPEAAAPEAAAPEAAAPEAAAPEAAALEAAAPQAELAADTSATGEAAAGHPATDEAADEPSHADAAAAPPAEAHEAQDTQDPAPEGETSLEADMENIDLNDP</sequence>
<dbReference type="SMART" id="SM00060">
    <property type="entry name" value="FN3"/>
    <property type="match status" value="1"/>
</dbReference>
<feature type="compositionally biased region" description="Acidic residues" evidence="1">
    <location>
        <begin position="404"/>
        <end position="418"/>
    </location>
</feature>
<evidence type="ECO:0000313" key="5">
    <source>
        <dbReference type="Proteomes" id="UP001220961"/>
    </source>
</evidence>
<dbReference type="InterPro" id="IPR031673">
    <property type="entry name" value="Chs5_N"/>
</dbReference>
<evidence type="ECO:0000256" key="1">
    <source>
        <dbReference type="SAM" id="MobiDB-lite"/>
    </source>
</evidence>
<dbReference type="PROSITE" id="PS50172">
    <property type="entry name" value="BRCT"/>
    <property type="match status" value="1"/>
</dbReference>
<dbReference type="SUPFAM" id="SSF49265">
    <property type="entry name" value="Fibronectin type III"/>
    <property type="match status" value="1"/>
</dbReference>
<dbReference type="Proteomes" id="UP001220961">
    <property type="component" value="Chromosome 2"/>
</dbReference>
<feature type="region of interest" description="Disordered" evidence="1">
    <location>
        <begin position="300"/>
        <end position="418"/>
    </location>
</feature>
<accession>A0AAF0E630</accession>
<evidence type="ECO:0000259" key="3">
    <source>
        <dbReference type="PROSITE" id="PS50853"/>
    </source>
</evidence>
<dbReference type="GO" id="GO:0046983">
    <property type="term" value="F:protein dimerization activity"/>
    <property type="evidence" value="ECO:0007669"/>
    <property type="project" value="InterPro"/>
</dbReference>
<feature type="compositionally biased region" description="Low complexity" evidence="1">
    <location>
        <begin position="305"/>
        <end position="365"/>
    </location>
</feature>
<proteinExistence type="predicted"/>
<dbReference type="AlphaFoldDB" id="A0AAF0E630"/>
<evidence type="ECO:0000313" key="4">
    <source>
        <dbReference type="EMBL" id="WFD18866.1"/>
    </source>
</evidence>
<protein>
    <recommendedName>
        <fullName evidence="6">Chitin biosynthesis protein CHS5</fullName>
    </recommendedName>
</protein>
<dbReference type="PANTHER" id="PTHR47351:SF1">
    <property type="entry name" value="CHITIN BIOSYNTHESIS PROTEIN CHS5"/>
    <property type="match status" value="1"/>
</dbReference>
<evidence type="ECO:0000259" key="2">
    <source>
        <dbReference type="PROSITE" id="PS50172"/>
    </source>
</evidence>
<dbReference type="GO" id="GO:0006893">
    <property type="term" value="P:Golgi to plasma membrane transport"/>
    <property type="evidence" value="ECO:0007669"/>
    <property type="project" value="TreeGrafter"/>
</dbReference>
<dbReference type="CDD" id="cd13945">
    <property type="entry name" value="Chs5_N"/>
    <property type="match status" value="1"/>
</dbReference>
<dbReference type="InterPro" id="IPR031669">
    <property type="entry name" value="Fn3_2"/>
</dbReference>
<dbReference type="SUPFAM" id="SSF52113">
    <property type="entry name" value="BRCT domain"/>
    <property type="match status" value="1"/>
</dbReference>
<dbReference type="InterPro" id="IPR052827">
    <property type="entry name" value="CHS_Export/Cell_Fusion_Reg"/>
</dbReference>
<evidence type="ECO:0008006" key="6">
    <source>
        <dbReference type="Google" id="ProtNLM"/>
    </source>
</evidence>
<name>A0AAF0E630_9BASI</name>
<dbReference type="InterPro" id="IPR003961">
    <property type="entry name" value="FN3_dom"/>
</dbReference>
<dbReference type="CDD" id="cd00063">
    <property type="entry name" value="FN3"/>
    <property type="match status" value="1"/>
</dbReference>
<feature type="domain" description="Fibronectin type-III" evidence="3">
    <location>
        <begin position="82"/>
        <end position="174"/>
    </location>
</feature>
<gene>
    <name evidence="4" type="ORF">MCAP1_001079</name>
</gene>
<dbReference type="EMBL" id="CP119909">
    <property type="protein sequence ID" value="WFD18866.1"/>
    <property type="molecule type" value="Genomic_DNA"/>
</dbReference>
<dbReference type="InterPro" id="IPR036116">
    <property type="entry name" value="FN3_sf"/>
</dbReference>
<dbReference type="PANTHER" id="PTHR47351">
    <property type="entry name" value="CHITIN BIOSYNTHESIS PROTEIN CHS5"/>
    <property type="match status" value="1"/>
</dbReference>
<dbReference type="InterPro" id="IPR013783">
    <property type="entry name" value="Ig-like_fold"/>
</dbReference>
<feature type="domain" description="BRCT" evidence="2">
    <location>
        <begin position="170"/>
        <end position="266"/>
    </location>
</feature>